<evidence type="ECO:0000313" key="5">
    <source>
        <dbReference type="Proteomes" id="UP000583929"/>
    </source>
</evidence>
<dbReference type="PANTHER" id="PTHR31286">
    <property type="entry name" value="GLYCINE-RICH CELL WALL STRUCTURAL PROTEIN 1.8-LIKE"/>
    <property type="match status" value="1"/>
</dbReference>
<sequence length="247" mass="27466">MEEVVGSAGGKQGRCLSLNEVSISLAPSVVTTNVQSKLCLFGRILSSRTFIDKDVEQTCSNMWKTRVKVEPTKGTLAGSNTFRFVFENGSFSKRILEHGPWCVKGEILVLLLWSSGFGVNKLAFNSIRFWVQIHFLPLDYFSRVNANVLGALAGKVVFIELDEAKPVTWKHWIRVQVQVDVNRPSAVIVILNLPMEIISGFNSSMKSWEVFATCVVCSVTNAGIVALHLPSRCLMTEELRSLYLDHG</sequence>
<dbReference type="Proteomes" id="UP000583929">
    <property type="component" value="Unassembled WGS sequence"/>
</dbReference>
<evidence type="ECO:0000259" key="1">
    <source>
        <dbReference type="Pfam" id="PF14111"/>
    </source>
</evidence>
<name>A0A7J6EFN1_CANSA</name>
<dbReference type="EMBL" id="JAATIQ010000411">
    <property type="protein sequence ID" value="KAF4357212.1"/>
    <property type="molecule type" value="Genomic_DNA"/>
</dbReference>
<comment type="caution">
    <text evidence="2">The sequence shown here is derived from an EMBL/GenBank/DDBJ whole genome shotgun (WGS) entry which is preliminary data.</text>
</comment>
<dbReference type="Proteomes" id="UP000525078">
    <property type="component" value="Unassembled WGS sequence"/>
</dbReference>
<dbReference type="InterPro" id="IPR040256">
    <property type="entry name" value="At4g02000-like"/>
</dbReference>
<reference evidence="4 5" key="1">
    <citation type="journal article" date="2020" name="bioRxiv">
        <title>Sequence and annotation of 42 cannabis genomes reveals extensive copy number variation in cannabinoid synthesis and pathogen resistance genes.</title>
        <authorList>
            <person name="Mckernan K.J."/>
            <person name="Helbert Y."/>
            <person name="Kane L.T."/>
            <person name="Ebling H."/>
            <person name="Zhang L."/>
            <person name="Liu B."/>
            <person name="Eaton Z."/>
            <person name="Mclaughlin S."/>
            <person name="Kingan S."/>
            <person name="Baybayan P."/>
            <person name="Concepcion G."/>
            <person name="Jordan M."/>
            <person name="Riva A."/>
            <person name="Barbazuk W."/>
            <person name="Harkins T."/>
        </authorList>
    </citation>
    <scope>NUCLEOTIDE SEQUENCE [LARGE SCALE GENOMIC DNA]</scope>
    <source>
        <strain evidence="4 5">cv. Jamaican Lion 4</strain>
        <strain evidence="2">Father</strain>
        <strain evidence="3">Mother</strain>
        <tissue evidence="2">Leaf</tissue>
    </source>
</reference>
<evidence type="ECO:0000313" key="2">
    <source>
        <dbReference type="EMBL" id="KAF4357212.1"/>
    </source>
</evidence>
<feature type="domain" description="DUF4283" evidence="1">
    <location>
        <begin position="35"/>
        <end position="120"/>
    </location>
</feature>
<dbReference type="InterPro" id="IPR025558">
    <property type="entry name" value="DUF4283"/>
</dbReference>
<dbReference type="AlphaFoldDB" id="A0A7J6EFN1"/>
<evidence type="ECO:0000313" key="4">
    <source>
        <dbReference type="Proteomes" id="UP000525078"/>
    </source>
</evidence>
<gene>
    <name evidence="3" type="ORF">F8388_018939</name>
    <name evidence="2" type="ORF">G4B88_025090</name>
</gene>
<dbReference type="PANTHER" id="PTHR31286:SF167">
    <property type="entry name" value="OS09G0268800 PROTEIN"/>
    <property type="match status" value="1"/>
</dbReference>
<dbReference type="EMBL" id="JAATIP010000189">
    <property type="protein sequence ID" value="KAF4361773.1"/>
    <property type="molecule type" value="Genomic_DNA"/>
</dbReference>
<accession>A0A7J6EFN1</accession>
<proteinExistence type="predicted"/>
<organism evidence="2 5">
    <name type="scientific">Cannabis sativa</name>
    <name type="common">Hemp</name>
    <name type="synonym">Marijuana</name>
    <dbReference type="NCBI Taxonomy" id="3483"/>
    <lineage>
        <taxon>Eukaryota</taxon>
        <taxon>Viridiplantae</taxon>
        <taxon>Streptophyta</taxon>
        <taxon>Embryophyta</taxon>
        <taxon>Tracheophyta</taxon>
        <taxon>Spermatophyta</taxon>
        <taxon>Magnoliopsida</taxon>
        <taxon>eudicotyledons</taxon>
        <taxon>Gunneridae</taxon>
        <taxon>Pentapetalae</taxon>
        <taxon>rosids</taxon>
        <taxon>fabids</taxon>
        <taxon>Rosales</taxon>
        <taxon>Cannabaceae</taxon>
        <taxon>Cannabis</taxon>
    </lineage>
</organism>
<keyword evidence="5" id="KW-1185">Reference proteome</keyword>
<dbReference type="Pfam" id="PF14111">
    <property type="entry name" value="DUF4283"/>
    <property type="match status" value="1"/>
</dbReference>
<protein>
    <recommendedName>
        <fullName evidence="1">DUF4283 domain-containing protein</fullName>
    </recommendedName>
</protein>
<evidence type="ECO:0000313" key="3">
    <source>
        <dbReference type="EMBL" id="KAF4361773.1"/>
    </source>
</evidence>